<evidence type="ECO:0000313" key="3">
    <source>
        <dbReference type="Proteomes" id="UP000676194"/>
    </source>
</evidence>
<dbReference type="Proteomes" id="UP000676194">
    <property type="component" value="Chromosome"/>
</dbReference>
<dbReference type="InterPro" id="IPR050256">
    <property type="entry name" value="Glycosyltransferase_2"/>
</dbReference>
<keyword evidence="1" id="KW-0812">Transmembrane</keyword>
<sequence length="390" mass="43120">MDWVLLVLVIFVTVPLVVLASELFLSLIAKNRPSARLVAHRTSCAILVPAHNEEAGITKTIKSIQDQMRPGDRLVIVADNCADRTAEKARTTGCEVLERFDDINRGKGFALDFGMKHLLTAPPEIVVVIDADCGLHPGSLDVIVYQAERTNRPVQAVYLLNARPNASAKEQISNFAMLVKNRVRPYGLHQIGVPCLLTGTGMAFPWPMFRDAEHGTGNIVEDMKLGVDLALVGTPPLFEPDALVTSDPAPTSLATIKQRTRWEHGHVKTLTTQAPRLLLTGLKKFRASLVLLALDLAVPPVSLLLTTWAFMLVVCAAWWQLEGGWRILPIILTSAFGLNLVALAMVWLKFGRNTVKLITLAKIPWYIVSKIPIYLKLVVSPQKKWVRTDR</sequence>
<feature type="transmembrane region" description="Helical" evidence="1">
    <location>
        <begin position="6"/>
        <end position="28"/>
    </location>
</feature>
<dbReference type="PANTHER" id="PTHR48090:SF6">
    <property type="entry name" value="SLR5056 PROTEIN"/>
    <property type="match status" value="1"/>
</dbReference>
<organism evidence="2 3">
    <name type="scientific">Telmatocola sphagniphila</name>
    <dbReference type="NCBI Taxonomy" id="1123043"/>
    <lineage>
        <taxon>Bacteria</taxon>
        <taxon>Pseudomonadati</taxon>
        <taxon>Planctomycetota</taxon>
        <taxon>Planctomycetia</taxon>
        <taxon>Gemmatales</taxon>
        <taxon>Gemmataceae</taxon>
    </lineage>
</organism>
<keyword evidence="1" id="KW-1133">Transmembrane helix</keyword>
<name>A0A8E6EX67_9BACT</name>
<proteinExistence type="predicted"/>
<dbReference type="SUPFAM" id="SSF53448">
    <property type="entry name" value="Nucleotide-diphospho-sugar transferases"/>
    <property type="match status" value="1"/>
</dbReference>
<dbReference type="InterPro" id="IPR029044">
    <property type="entry name" value="Nucleotide-diphossugar_trans"/>
</dbReference>
<dbReference type="CDD" id="cd06438">
    <property type="entry name" value="EpsO_like"/>
    <property type="match status" value="1"/>
</dbReference>
<keyword evidence="3" id="KW-1185">Reference proteome</keyword>
<dbReference type="PANTHER" id="PTHR48090">
    <property type="entry name" value="UNDECAPRENYL-PHOSPHATE 4-DEOXY-4-FORMAMIDO-L-ARABINOSE TRANSFERASE-RELATED"/>
    <property type="match status" value="1"/>
</dbReference>
<protein>
    <submittedName>
        <fullName evidence="2">Glycosyltransferase family 2 protein</fullName>
    </submittedName>
</protein>
<accession>A0A8E6EX67</accession>
<reference evidence="2" key="1">
    <citation type="submission" date="2021-05" db="EMBL/GenBank/DDBJ databases">
        <title>Complete genome sequence of the cellulolytic planctomycete Telmatocola sphagniphila SP2T and characterization of the first cellulase from planctomycetes.</title>
        <authorList>
            <person name="Rakitin A.L."/>
            <person name="Beletsky A.V."/>
            <person name="Naumoff D.G."/>
            <person name="Kulichevskaya I.S."/>
            <person name="Mardanov A.V."/>
            <person name="Ravin N.V."/>
            <person name="Dedysh S.N."/>
        </authorList>
    </citation>
    <scope>NUCLEOTIDE SEQUENCE</scope>
    <source>
        <strain evidence="2">SP2T</strain>
    </source>
</reference>
<dbReference type="KEGG" id="tsph:KIH39_12900"/>
<feature type="transmembrane region" description="Helical" evidence="1">
    <location>
        <begin position="327"/>
        <end position="348"/>
    </location>
</feature>
<dbReference type="Gene3D" id="3.90.550.10">
    <property type="entry name" value="Spore Coat Polysaccharide Biosynthesis Protein SpsA, Chain A"/>
    <property type="match status" value="1"/>
</dbReference>
<gene>
    <name evidence="2" type="ORF">KIH39_12900</name>
</gene>
<dbReference type="AlphaFoldDB" id="A0A8E6EX67"/>
<evidence type="ECO:0000256" key="1">
    <source>
        <dbReference type="SAM" id="Phobius"/>
    </source>
</evidence>
<feature type="transmembrane region" description="Helical" evidence="1">
    <location>
        <begin position="289"/>
        <end position="321"/>
    </location>
</feature>
<dbReference type="EMBL" id="CP074694">
    <property type="protein sequence ID" value="QVL34765.1"/>
    <property type="molecule type" value="Genomic_DNA"/>
</dbReference>
<keyword evidence="1" id="KW-0472">Membrane</keyword>
<evidence type="ECO:0000313" key="2">
    <source>
        <dbReference type="EMBL" id="QVL34765.1"/>
    </source>
</evidence>
<dbReference type="Pfam" id="PF13641">
    <property type="entry name" value="Glyco_tranf_2_3"/>
    <property type="match status" value="1"/>
</dbReference>
<dbReference type="RefSeq" id="WP_213500095.1">
    <property type="nucleotide sequence ID" value="NZ_CP074694.1"/>
</dbReference>